<keyword evidence="5 9" id="KW-0067">ATP-binding</keyword>
<dbReference type="PANTHER" id="PTHR43097:SF5">
    <property type="entry name" value="GLUTAMATE--TRNA LIGASE"/>
    <property type="match status" value="1"/>
</dbReference>
<dbReference type="EC" id="6.1.1.18" evidence="8"/>
<dbReference type="InterPro" id="IPR020059">
    <property type="entry name" value="Glu/Gln-tRNA-synth_Ib_codon-bd"/>
</dbReference>
<feature type="domain" description="Glutamyl/glutaminyl-tRNA synthetase class Ib catalytic" evidence="10">
    <location>
        <begin position="29"/>
        <end position="336"/>
    </location>
</feature>
<evidence type="ECO:0000256" key="9">
    <source>
        <dbReference type="RuleBase" id="RU363037"/>
    </source>
</evidence>
<evidence type="ECO:0000313" key="13">
    <source>
        <dbReference type="EMBL" id="MBB4078662.1"/>
    </source>
</evidence>
<comment type="similarity">
    <text evidence="1 9">Belongs to the class-I aminoacyl-tRNA synthetase family.</text>
</comment>
<dbReference type="Pfam" id="PF03950">
    <property type="entry name" value="tRNA-synt_1c_C"/>
    <property type="match status" value="1"/>
</dbReference>
<evidence type="ECO:0000256" key="6">
    <source>
        <dbReference type="ARBA" id="ARBA00022917"/>
    </source>
</evidence>
<dbReference type="InterPro" id="IPR020058">
    <property type="entry name" value="Glu/Gln-tRNA-synth_Ib_cat-dom"/>
</dbReference>
<dbReference type="EMBL" id="JACIFF010000002">
    <property type="protein sequence ID" value="MBB4078662.1"/>
    <property type="molecule type" value="Genomic_DNA"/>
</dbReference>
<evidence type="ECO:0000256" key="5">
    <source>
        <dbReference type="ARBA" id="ARBA00022840"/>
    </source>
</evidence>
<dbReference type="InterPro" id="IPR050132">
    <property type="entry name" value="Gln/Glu-tRNA_Ligase"/>
</dbReference>
<dbReference type="PANTHER" id="PTHR43097">
    <property type="entry name" value="GLUTAMINE-TRNA LIGASE"/>
    <property type="match status" value="1"/>
</dbReference>
<name>A0A840E4J1_9BACT</name>
<keyword evidence="7 9" id="KW-0030">Aminoacyl-tRNA synthetase</keyword>
<dbReference type="Proteomes" id="UP000576209">
    <property type="component" value="Unassembled WGS sequence"/>
</dbReference>
<dbReference type="NCBIfam" id="TIGR00440">
    <property type="entry name" value="glnS"/>
    <property type="match status" value="1"/>
</dbReference>
<comment type="caution">
    <text evidence="13">The sequence shown here is derived from an EMBL/GenBank/DDBJ whole genome shotgun (WGS) entry which is preliminary data.</text>
</comment>
<evidence type="ECO:0000313" key="14">
    <source>
        <dbReference type="Proteomes" id="UP000576209"/>
    </source>
</evidence>
<dbReference type="InterPro" id="IPR004514">
    <property type="entry name" value="Gln-tRNA-synth"/>
</dbReference>
<organism evidence="13 14">
    <name type="scientific">Neolewinella aquimaris</name>
    <dbReference type="NCBI Taxonomy" id="1835722"/>
    <lineage>
        <taxon>Bacteria</taxon>
        <taxon>Pseudomonadati</taxon>
        <taxon>Bacteroidota</taxon>
        <taxon>Saprospiria</taxon>
        <taxon>Saprospirales</taxon>
        <taxon>Lewinellaceae</taxon>
        <taxon>Neolewinella</taxon>
    </lineage>
</organism>
<dbReference type="Pfam" id="PF00749">
    <property type="entry name" value="tRNA-synt_1c"/>
    <property type="match status" value="1"/>
</dbReference>
<gene>
    <name evidence="13" type="ORF">GGR28_001275</name>
</gene>
<evidence type="ECO:0000256" key="1">
    <source>
        <dbReference type="ARBA" id="ARBA00005594"/>
    </source>
</evidence>
<keyword evidence="3 9" id="KW-0436">Ligase</keyword>
<keyword evidence="2" id="KW-0963">Cytoplasm</keyword>
<dbReference type="PRINTS" id="PR00987">
    <property type="entry name" value="TRNASYNTHGLU"/>
</dbReference>
<evidence type="ECO:0000259" key="12">
    <source>
        <dbReference type="Pfam" id="PF20974"/>
    </source>
</evidence>
<accession>A0A840E4J1</accession>
<evidence type="ECO:0000256" key="3">
    <source>
        <dbReference type="ARBA" id="ARBA00022598"/>
    </source>
</evidence>
<dbReference type="InterPro" id="IPR000924">
    <property type="entry name" value="Glu/Gln-tRNA-synth"/>
</dbReference>
<dbReference type="FunFam" id="3.40.50.620:FF:000037">
    <property type="entry name" value="Glutamine--tRNA ligase cytoplasmic"/>
    <property type="match status" value="1"/>
</dbReference>
<dbReference type="GO" id="GO:0004819">
    <property type="term" value="F:glutamine-tRNA ligase activity"/>
    <property type="evidence" value="ECO:0007669"/>
    <property type="project" value="UniProtKB-UniRule"/>
</dbReference>
<keyword evidence="6 9" id="KW-0648">Protein biosynthesis</keyword>
<evidence type="ECO:0000256" key="2">
    <source>
        <dbReference type="ARBA" id="ARBA00022490"/>
    </source>
</evidence>
<dbReference type="GO" id="GO:0005524">
    <property type="term" value="F:ATP binding"/>
    <property type="evidence" value="ECO:0007669"/>
    <property type="project" value="UniProtKB-KW"/>
</dbReference>
<dbReference type="FunFam" id="2.40.240.10:FF:000007">
    <property type="entry name" value="Glutamine--tRNA ligase"/>
    <property type="match status" value="1"/>
</dbReference>
<evidence type="ECO:0000256" key="4">
    <source>
        <dbReference type="ARBA" id="ARBA00022741"/>
    </source>
</evidence>
<protein>
    <recommendedName>
        <fullName evidence="8">Glutamine--tRNA ligase</fullName>
        <ecNumber evidence="8">6.1.1.18</ecNumber>
    </recommendedName>
</protein>
<proteinExistence type="inferred from homology"/>
<evidence type="ECO:0000256" key="7">
    <source>
        <dbReference type="ARBA" id="ARBA00023146"/>
    </source>
</evidence>
<reference evidence="13 14" key="1">
    <citation type="submission" date="2020-08" db="EMBL/GenBank/DDBJ databases">
        <title>Genomic Encyclopedia of Type Strains, Phase IV (KMG-IV): sequencing the most valuable type-strain genomes for metagenomic binning, comparative biology and taxonomic classification.</title>
        <authorList>
            <person name="Goeker M."/>
        </authorList>
    </citation>
    <scope>NUCLEOTIDE SEQUENCE [LARGE SCALE GENOMIC DNA]</scope>
    <source>
        <strain evidence="13 14">DSM 105137</strain>
    </source>
</reference>
<dbReference type="RefSeq" id="WP_183494898.1">
    <property type="nucleotide sequence ID" value="NZ_JACIFF010000002.1"/>
</dbReference>
<feature type="domain" description="Glutamyl/glutaminyl-tRNA synthetase class Ib anti-codon binding" evidence="11">
    <location>
        <begin position="340"/>
        <end position="440"/>
    </location>
</feature>
<dbReference type="InterPro" id="IPR049437">
    <property type="entry name" value="tRNA-synt_1c_C2"/>
</dbReference>
<dbReference type="SUPFAM" id="SSF52374">
    <property type="entry name" value="Nucleotidylyl transferase"/>
    <property type="match status" value="1"/>
</dbReference>
<evidence type="ECO:0000256" key="8">
    <source>
        <dbReference type="NCBIfam" id="TIGR00440"/>
    </source>
</evidence>
<feature type="domain" description="tRNA synthetases class I (E and Q) anti-codon binding" evidence="12">
    <location>
        <begin position="458"/>
        <end position="532"/>
    </location>
</feature>
<dbReference type="Gene3D" id="3.40.50.620">
    <property type="entry name" value="HUPs"/>
    <property type="match status" value="1"/>
</dbReference>
<dbReference type="InterPro" id="IPR011035">
    <property type="entry name" value="Ribosomal_bL25/Gln-tRNA_synth"/>
</dbReference>
<dbReference type="AlphaFoldDB" id="A0A840E4J1"/>
<keyword evidence="14" id="KW-1185">Reference proteome</keyword>
<dbReference type="NCBIfam" id="NF011291">
    <property type="entry name" value="PRK14703.1"/>
    <property type="match status" value="1"/>
</dbReference>
<evidence type="ECO:0000259" key="11">
    <source>
        <dbReference type="Pfam" id="PF03950"/>
    </source>
</evidence>
<dbReference type="GO" id="GO:0006425">
    <property type="term" value="P:glutaminyl-tRNA aminoacylation"/>
    <property type="evidence" value="ECO:0007669"/>
    <property type="project" value="UniProtKB-UniRule"/>
</dbReference>
<evidence type="ECO:0000259" key="10">
    <source>
        <dbReference type="Pfam" id="PF00749"/>
    </source>
</evidence>
<keyword evidence="4 9" id="KW-0547">Nucleotide-binding</keyword>
<dbReference type="Pfam" id="PF20974">
    <property type="entry name" value="tRNA-synt_1c_C2"/>
    <property type="match status" value="1"/>
</dbReference>
<dbReference type="GO" id="GO:0005829">
    <property type="term" value="C:cytosol"/>
    <property type="evidence" value="ECO:0007669"/>
    <property type="project" value="TreeGrafter"/>
</dbReference>
<sequence>MSSPSHTADNFIEESIIEDLNNGKHGGRIHTRFPPEPNGYLHIGHAKAIVINFETAKKFGGRTNLRMDDTNPSTEETQFVDNIQHDIRWLGYEWEGETRYASDYFEELYQLALKLIDKGLAYVDESTATEIEAQKGDIGVPGTNSPYRDRSPAENRDLFERMRAGEFPDGSRVLRAKIDMAHPNLLLRDPVLYRIKHEAHHRTGEDWCIYPLYDFAHGQSDSIEKITHSLCSLEFRHHRDLYNWLIEALEIFPSRQIEFARMNVDYFITSKRKLKLLIEEGVVSGWDDARMSTLAGLRRKGYPPEAIRNFCMDTGVTRRDSQQTLDLLEFKVREVMNRNADRYMAVLDPVKLVITNYPEGQTELLETENNPEDESHGTRQLPFSRELYVEREDYRKEPQNRKYYRLAPGKDVRLKSAYIILCEGHEEDDEGNVTQINCTYYPESKSGEDTSGVKAKGTLHWVSAPAAVDIEVRMYQPLFTDPTPMDHEGKDFMEFINPESLQVITAKGEPALAEAEVGESFQFLRQGYFTVDPDTAAGKPVFNLTVGLKSGFKG</sequence>
<dbReference type="Gene3D" id="2.40.240.10">
    <property type="entry name" value="Ribosomal Protein L25, Chain P"/>
    <property type="match status" value="2"/>
</dbReference>
<dbReference type="SUPFAM" id="SSF50715">
    <property type="entry name" value="Ribosomal protein L25-like"/>
    <property type="match status" value="1"/>
</dbReference>
<dbReference type="InterPro" id="IPR014729">
    <property type="entry name" value="Rossmann-like_a/b/a_fold"/>
</dbReference>
<dbReference type="InterPro" id="IPR020056">
    <property type="entry name" value="Rbsml_bL25/Gln-tRNA_synth_N"/>
</dbReference>